<accession>A0ABP5WXB0</accession>
<evidence type="ECO:0000313" key="2">
    <source>
        <dbReference type="EMBL" id="GAA2436446.1"/>
    </source>
</evidence>
<keyword evidence="3" id="KW-1185">Reference proteome</keyword>
<comment type="caution">
    <text evidence="2">The sequence shown here is derived from an EMBL/GenBank/DDBJ whole genome shotgun (WGS) entry which is preliminary data.</text>
</comment>
<feature type="compositionally biased region" description="Basic and acidic residues" evidence="1">
    <location>
        <begin position="117"/>
        <end position="132"/>
    </location>
</feature>
<sequence length="140" mass="14513">MNGGGEDRPRPADPRARRPALHRAASLPPVLSVTPSTPDRGPPGTGPDVPAARDLRPRPRRRGERVGPSAESCRAPPGRRWGPAREAGAVPAVERPAGGDVTGGGRASAGKVCQAARSRDPAPDRRRPDGRHNSLAAEAG</sequence>
<feature type="compositionally biased region" description="Low complexity" evidence="1">
    <location>
        <begin position="74"/>
        <end position="89"/>
    </location>
</feature>
<evidence type="ECO:0000313" key="3">
    <source>
        <dbReference type="Proteomes" id="UP001501638"/>
    </source>
</evidence>
<organism evidence="2 3">
    <name type="scientific">Streptomyces macrosporus</name>
    <dbReference type="NCBI Taxonomy" id="44032"/>
    <lineage>
        <taxon>Bacteria</taxon>
        <taxon>Bacillati</taxon>
        <taxon>Actinomycetota</taxon>
        <taxon>Actinomycetes</taxon>
        <taxon>Kitasatosporales</taxon>
        <taxon>Streptomycetaceae</taxon>
        <taxon>Streptomyces</taxon>
    </lineage>
</organism>
<protein>
    <submittedName>
        <fullName evidence="2">Uncharacterized protein</fullName>
    </submittedName>
</protein>
<proteinExistence type="predicted"/>
<feature type="compositionally biased region" description="Low complexity" evidence="1">
    <location>
        <begin position="22"/>
        <end position="39"/>
    </location>
</feature>
<reference evidence="3" key="1">
    <citation type="journal article" date="2019" name="Int. J. Syst. Evol. Microbiol.">
        <title>The Global Catalogue of Microorganisms (GCM) 10K type strain sequencing project: providing services to taxonomists for standard genome sequencing and annotation.</title>
        <authorList>
            <consortium name="The Broad Institute Genomics Platform"/>
            <consortium name="The Broad Institute Genome Sequencing Center for Infectious Disease"/>
            <person name="Wu L."/>
            <person name="Ma J."/>
        </authorList>
    </citation>
    <scope>NUCLEOTIDE SEQUENCE [LARGE SCALE GENOMIC DNA]</scope>
    <source>
        <strain evidence="3">JCM 6305</strain>
    </source>
</reference>
<gene>
    <name evidence="2" type="ORF">GCM10010405_19520</name>
</gene>
<dbReference type="Proteomes" id="UP001501638">
    <property type="component" value="Unassembled WGS sequence"/>
</dbReference>
<feature type="compositionally biased region" description="Basic and acidic residues" evidence="1">
    <location>
        <begin position="1"/>
        <end position="16"/>
    </location>
</feature>
<feature type="region of interest" description="Disordered" evidence="1">
    <location>
        <begin position="1"/>
        <end position="140"/>
    </location>
</feature>
<name>A0ABP5WXB0_9ACTN</name>
<evidence type="ECO:0000256" key="1">
    <source>
        <dbReference type="SAM" id="MobiDB-lite"/>
    </source>
</evidence>
<dbReference type="EMBL" id="BAAASZ010000017">
    <property type="protein sequence ID" value="GAA2436446.1"/>
    <property type="molecule type" value="Genomic_DNA"/>
</dbReference>